<sequence length="181" mass="20106">MDSPLRINVFNANIVRRVEFAEWLSVPVRASDSLPAPRSSYAERFDSAVVCRARRLHNNRSAATALCVRAEGCAASIRTKLLTARSVDESYAGKSVRPTLLRQRDEKREGKVVLGAEFLNLTPNTGTKRELSLMIRRMVQYNARGSAALNSLRIMQCACSEIPNSSSFSSTFRFYAIATLS</sequence>
<accession>A0A4C1VY38</accession>
<keyword evidence="2" id="KW-1185">Reference proteome</keyword>
<dbReference type="EMBL" id="BGZK01000441">
    <property type="protein sequence ID" value="GBP43703.1"/>
    <property type="molecule type" value="Genomic_DNA"/>
</dbReference>
<organism evidence="1 2">
    <name type="scientific">Eumeta variegata</name>
    <name type="common">Bagworm moth</name>
    <name type="synonym">Eumeta japonica</name>
    <dbReference type="NCBI Taxonomy" id="151549"/>
    <lineage>
        <taxon>Eukaryota</taxon>
        <taxon>Metazoa</taxon>
        <taxon>Ecdysozoa</taxon>
        <taxon>Arthropoda</taxon>
        <taxon>Hexapoda</taxon>
        <taxon>Insecta</taxon>
        <taxon>Pterygota</taxon>
        <taxon>Neoptera</taxon>
        <taxon>Endopterygota</taxon>
        <taxon>Lepidoptera</taxon>
        <taxon>Glossata</taxon>
        <taxon>Ditrysia</taxon>
        <taxon>Tineoidea</taxon>
        <taxon>Psychidae</taxon>
        <taxon>Oiketicinae</taxon>
        <taxon>Eumeta</taxon>
    </lineage>
</organism>
<proteinExistence type="predicted"/>
<gene>
    <name evidence="1" type="ORF">EVAR_29684_1</name>
</gene>
<evidence type="ECO:0000313" key="1">
    <source>
        <dbReference type="EMBL" id="GBP43703.1"/>
    </source>
</evidence>
<dbReference type="AlphaFoldDB" id="A0A4C1VY38"/>
<comment type="caution">
    <text evidence="1">The sequence shown here is derived from an EMBL/GenBank/DDBJ whole genome shotgun (WGS) entry which is preliminary data.</text>
</comment>
<protein>
    <submittedName>
        <fullName evidence="1">Uncharacterized protein</fullName>
    </submittedName>
</protein>
<dbReference type="Proteomes" id="UP000299102">
    <property type="component" value="Unassembled WGS sequence"/>
</dbReference>
<name>A0A4C1VY38_EUMVA</name>
<reference evidence="1 2" key="1">
    <citation type="journal article" date="2019" name="Commun. Biol.">
        <title>The bagworm genome reveals a unique fibroin gene that provides high tensile strength.</title>
        <authorList>
            <person name="Kono N."/>
            <person name="Nakamura H."/>
            <person name="Ohtoshi R."/>
            <person name="Tomita M."/>
            <person name="Numata K."/>
            <person name="Arakawa K."/>
        </authorList>
    </citation>
    <scope>NUCLEOTIDE SEQUENCE [LARGE SCALE GENOMIC DNA]</scope>
</reference>
<evidence type="ECO:0000313" key="2">
    <source>
        <dbReference type="Proteomes" id="UP000299102"/>
    </source>
</evidence>